<dbReference type="OrthoDB" id="626167at2759"/>
<dbReference type="PROSITE" id="PS50297">
    <property type="entry name" value="ANK_REP_REGION"/>
    <property type="match status" value="2"/>
</dbReference>
<evidence type="ECO:0000256" key="2">
    <source>
        <dbReference type="ARBA" id="ARBA00023043"/>
    </source>
</evidence>
<proteinExistence type="predicted"/>
<evidence type="ECO:0000256" key="1">
    <source>
        <dbReference type="ARBA" id="ARBA00022737"/>
    </source>
</evidence>
<dbReference type="HOGENOM" id="CLU_002918_0_0_1"/>
<keyword evidence="5" id="KW-0808">Transferase</keyword>
<dbReference type="STRING" id="1182543.W9WUU5"/>
<dbReference type="InterPro" id="IPR036770">
    <property type="entry name" value="Ankyrin_rpt-contain_sf"/>
</dbReference>
<organism evidence="5 6">
    <name type="scientific">Cladophialophora psammophila CBS 110553</name>
    <dbReference type="NCBI Taxonomy" id="1182543"/>
    <lineage>
        <taxon>Eukaryota</taxon>
        <taxon>Fungi</taxon>
        <taxon>Dikarya</taxon>
        <taxon>Ascomycota</taxon>
        <taxon>Pezizomycotina</taxon>
        <taxon>Eurotiomycetes</taxon>
        <taxon>Chaetothyriomycetidae</taxon>
        <taxon>Chaetothyriales</taxon>
        <taxon>Herpotrichiellaceae</taxon>
        <taxon>Cladophialophora</taxon>
    </lineage>
</organism>
<sequence>MGGVSFDVRRVRTSAFPLRLNEAVMKDREYLVVKQPRPSGASICVETFDEIATEFAILSHEGIKSHPNIIDLCGVIWHNFGTPESPRIAPALVLEFADFGTLSSYQARGLGHSPIDKFDICDDVAQGLYYLHGCGVVHGDLKASNVLMCRHPQRSFVAKLSDFGFALSLDDEVPRLIGFTQYLEAPETHSPLQSKFLVQLDVYSYGLLVHSVLKNGAQYYDVMPEGGRRDPIDKMKTSNLLPSILQMNLLKSEKCLLLIFCKIIAYCLRADPSERFGGIAQILSHLRLANPRDLDPSLHVGEDMYKSVRFPVEMYQKRKGLLRTAFEQRLASYFEAVKDPIPMIEVLKTMYTARMNLEIDMVISKPSASDVTHYDCRPGLDLTLWRFIEALSPPHLENQSDSQASLPTEFLATIPPGSRVSLEQQQSADLSEHDKTLKKLPAPVQLFIVQELHRWRNYEDNSAHKSFALFNLGYCYIDGVGTIVDVDHGIELIEQSARLGCVPARKFVLGLYAADGQLPDLEQADLFEWCKTTAQKYHRLPPRVWSLLTWEAKGRLRTELMSDRSAQPTNSPEVNTSEGAQMSPAIEFELASLSERVDLLQELLHAHPMLVETRNAYGQTLLIRACQSGNLEAALALIQHGADVNAVDNNGFVPLHWLIMFSKNEQESFVNALANRHIQTDSSGTWPRSEGAPYNLRGGPLVDGVPLRWAIAIGDLHAADLIVSLGADPVRSTPHLISPLDYACRECDVAIVQRLLDEPDIRKAARDYRPLPGDDHSIIVNALFWVLCGGSRFARLARQGREYQIKADQTIKCLVEACVSCEAVLLTGPLKMSAPFATAYHHCNADFMRSGLANGFLPYVNSTFGSASDGGPAMALTIAHRDRDMFSYLLEAGASVTWRNMSKLGPLSLVGKELDDPWFAEQLLQKGVPLDDEECPPTAFCLAVFCGNLKVAKYLWDKGANRDIMGPDMTVLGELIGLRTANAAERIKFVLDLPDRHGSDGFIVFRPPGRNEGISALHIACSPHFAPATFSEDPESAETCRLTISLLLQKYKGAQYVNSTLAPHHSVPLGLAIEAGNHHAVRLLIEAGADPNARDGYGRTPLDKLYWRYYFPETLGVLKSVRDDRRKLAERLGFVNQNTSEILSLLTSYKAKVNTFRFPAWSQGDNGYRSTEWVEFRLNKIAEHLQIVSTKPV</sequence>
<dbReference type="eggNOG" id="KOG0578">
    <property type="taxonomic scope" value="Eukaryota"/>
</dbReference>
<dbReference type="InterPro" id="IPR008271">
    <property type="entry name" value="Ser/Thr_kinase_AS"/>
</dbReference>
<dbReference type="PROSITE" id="PS50011">
    <property type="entry name" value="PROTEIN_KINASE_DOM"/>
    <property type="match status" value="1"/>
</dbReference>
<evidence type="ECO:0000313" key="6">
    <source>
        <dbReference type="Proteomes" id="UP000019471"/>
    </source>
</evidence>
<dbReference type="Gene3D" id="1.10.510.10">
    <property type="entry name" value="Transferase(Phosphotransferase) domain 1"/>
    <property type="match status" value="1"/>
</dbReference>
<protein>
    <submittedName>
        <fullName evidence="5">Serine/threonine protein kinase</fullName>
    </submittedName>
</protein>
<dbReference type="PANTHER" id="PTHR24198">
    <property type="entry name" value="ANKYRIN REPEAT AND PROTEIN KINASE DOMAIN-CONTAINING PROTEIN"/>
    <property type="match status" value="1"/>
</dbReference>
<dbReference type="AlphaFoldDB" id="W9WUU5"/>
<dbReference type="Gene3D" id="1.25.40.20">
    <property type="entry name" value="Ankyrin repeat-containing domain"/>
    <property type="match status" value="3"/>
</dbReference>
<dbReference type="RefSeq" id="XP_007744337.1">
    <property type="nucleotide sequence ID" value="XM_007746147.1"/>
</dbReference>
<dbReference type="SMART" id="SM00220">
    <property type="entry name" value="S_TKc"/>
    <property type="match status" value="1"/>
</dbReference>
<dbReference type="PROSITE" id="PS50088">
    <property type="entry name" value="ANK_REPEAT"/>
    <property type="match status" value="2"/>
</dbReference>
<comment type="caution">
    <text evidence="5">The sequence shown here is derived from an EMBL/GenBank/DDBJ whole genome shotgun (WGS) entry which is preliminary data.</text>
</comment>
<dbReference type="GO" id="GO:0005524">
    <property type="term" value="F:ATP binding"/>
    <property type="evidence" value="ECO:0007669"/>
    <property type="project" value="InterPro"/>
</dbReference>
<dbReference type="EMBL" id="AMGX01000007">
    <property type="protein sequence ID" value="EXJ71738.1"/>
    <property type="molecule type" value="Genomic_DNA"/>
</dbReference>
<dbReference type="InterPro" id="IPR002110">
    <property type="entry name" value="Ankyrin_rpt"/>
</dbReference>
<feature type="repeat" description="ANK" evidence="3">
    <location>
        <begin position="1064"/>
        <end position="1096"/>
    </location>
</feature>
<feature type="repeat" description="ANK" evidence="3">
    <location>
        <begin position="617"/>
        <end position="649"/>
    </location>
</feature>
<keyword evidence="5" id="KW-0723">Serine/threonine-protein kinase</keyword>
<name>W9WUU5_9EURO</name>
<evidence type="ECO:0000313" key="5">
    <source>
        <dbReference type="EMBL" id="EXJ71738.1"/>
    </source>
</evidence>
<dbReference type="GeneID" id="19190264"/>
<evidence type="ECO:0000259" key="4">
    <source>
        <dbReference type="PROSITE" id="PS50011"/>
    </source>
</evidence>
<keyword evidence="2 3" id="KW-0040">ANK repeat</keyword>
<dbReference type="SUPFAM" id="SSF56112">
    <property type="entry name" value="Protein kinase-like (PK-like)"/>
    <property type="match status" value="1"/>
</dbReference>
<dbReference type="SMART" id="SM00248">
    <property type="entry name" value="ANK"/>
    <property type="match status" value="7"/>
</dbReference>
<feature type="domain" description="Protein kinase" evidence="4">
    <location>
        <begin position="1"/>
        <end position="288"/>
    </location>
</feature>
<evidence type="ECO:0000256" key="3">
    <source>
        <dbReference type="PROSITE-ProRule" id="PRU00023"/>
    </source>
</evidence>
<dbReference type="GO" id="GO:0004674">
    <property type="term" value="F:protein serine/threonine kinase activity"/>
    <property type="evidence" value="ECO:0007669"/>
    <property type="project" value="UniProtKB-KW"/>
</dbReference>
<keyword evidence="5" id="KW-0418">Kinase</keyword>
<dbReference type="Proteomes" id="UP000019471">
    <property type="component" value="Unassembled WGS sequence"/>
</dbReference>
<dbReference type="Pfam" id="PF12796">
    <property type="entry name" value="Ank_2"/>
    <property type="match status" value="1"/>
</dbReference>
<dbReference type="PROSITE" id="PS00108">
    <property type="entry name" value="PROTEIN_KINASE_ST"/>
    <property type="match status" value="1"/>
</dbReference>
<gene>
    <name evidence="5" type="ORF">A1O5_05547</name>
</gene>
<accession>W9WUU5</accession>
<dbReference type="SUPFAM" id="SSF48403">
    <property type="entry name" value="Ankyrin repeat"/>
    <property type="match status" value="2"/>
</dbReference>
<dbReference type="eggNOG" id="KOG4177">
    <property type="taxonomic scope" value="Eukaryota"/>
</dbReference>
<dbReference type="InterPro" id="IPR000719">
    <property type="entry name" value="Prot_kinase_dom"/>
</dbReference>
<keyword evidence="6" id="KW-1185">Reference proteome</keyword>
<dbReference type="InterPro" id="IPR011009">
    <property type="entry name" value="Kinase-like_dom_sf"/>
</dbReference>
<dbReference type="GO" id="GO:0005737">
    <property type="term" value="C:cytoplasm"/>
    <property type="evidence" value="ECO:0007669"/>
    <property type="project" value="TreeGrafter"/>
</dbReference>
<reference evidence="5 6" key="1">
    <citation type="submission" date="2013-03" db="EMBL/GenBank/DDBJ databases">
        <title>The Genome Sequence of Cladophialophora psammophila CBS 110553.</title>
        <authorList>
            <consortium name="The Broad Institute Genomics Platform"/>
            <person name="Cuomo C."/>
            <person name="de Hoog S."/>
            <person name="Gorbushina A."/>
            <person name="Walker B."/>
            <person name="Young S.K."/>
            <person name="Zeng Q."/>
            <person name="Gargeya S."/>
            <person name="Fitzgerald M."/>
            <person name="Haas B."/>
            <person name="Abouelleil A."/>
            <person name="Allen A.W."/>
            <person name="Alvarado L."/>
            <person name="Arachchi H.M."/>
            <person name="Berlin A.M."/>
            <person name="Chapman S.B."/>
            <person name="Gainer-Dewar J."/>
            <person name="Goldberg J."/>
            <person name="Griggs A."/>
            <person name="Gujja S."/>
            <person name="Hansen M."/>
            <person name="Howarth C."/>
            <person name="Imamovic A."/>
            <person name="Ireland A."/>
            <person name="Larimer J."/>
            <person name="McCowan C."/>
            <person name="Murphy C."/>
            <person name="Pearson M."/>
            <person name="Poon T.W."/>
            <person name="Priest M."/>
            <person name="Roberts A."/>
            <person name="Saif S."/>
            <person name="Shea T."/>
            <person name="Sisk P."/>
            <person name="Sykes S."/>
            <person name="Wortman J."/>
            <person name="Nusbaum C."/>
            <person name="Birren B."/>
        </authorList>
    </citation>
    <scope>NUCLEOTIDE SEQUENCE [LARGE SCALE GENOMIC DNA]</scope>
    <source>
        <strain evidence="5 6">CBS 110553</strain>
    </source>
</reference>
<dbReference type="Pfam" id="PF00069">
    <property type="entry name" value="Pkinase"/>
    <property type="match status" value="1"/>
</dbReference>
<keyword evidence="1" id="KW-0677">Repeat</keyword>
<dbReference type="Pfam" id="PF13637">
    <property type="entry name" value="Ank_4"/>
    <property type="match status" value="1"/>
</dbReference>
<dbReference type="PANTHER" id="PTHR24198:SF165">
    <property type="entry name" value="ANKYRIN REPEAT-CONTAINING PROTEIN-RELATED"/>
    <property type="match status" value="1"/>
</dbReference>